<keyword evidence="8" id="KW-1185">Reference proteome</keyword>
<feature type="coiled-coil region" evidence="4">
    <location>
        <begin position="68"/>
        <end position="95"/>
    </location>
</feature>
<evidence type="ECO:0000256" key="2">
    <source>
        <dbReference type="ARBA" id="ARBA00023143"/>
    </source>
</evidence>
<feature type="domain" description="Flagellin N-terminal" evidence="5">
    <location>
        <begin position="5"/>
        <end position="138"/>
    </location>
</feature>
<keyword evidence="4" id="KW-0175">Coiled coil</keyword>
<evidence type="ECO:0000259" key="6">
    <source>
        <dbReference type="Pfam" id="PF00700"/>
    </source>
</evidence>
<evidence type="ECO:0000313" key="7">
    <source>
        <dbReference type="EMBL" id="MDF1611208.1"/>
    </source>
</evidence>
<dbReference type="PRINTS" id="PR00207">
    <property type="entry name" value="FLAGELLIN"/>
</dbReference>
<dbReference type="RefSeq" id="WP_321534975.1">
    <property type="nucleotide sequence ID" value="NZ_JARGDL010000003.1"/>
</dbReference>
<proteinExistence type="inferred from homology"/>
<dbReference type="Pfam" id="PF00700">
    <property type="entry name" value="Flagellin_C"/>
    <property type="match status" value="1"/>
</dbReference>
<dbReference type="Pfam" id="PF00669">
    <property type="entry name" value="Flagellin_N"/>
    <property type="match status" value="1"/>
</dbReference>
<name>A0AAE3TDG9_9BACT</name>
<evidence type="ECO:0000256" key="1">
    <source>
        <dbReference type="ARBA" id="ARBA00005709"/>
    </source>
</evidence>
<organism evidence="7 8">
    <name type="scientific">Stygiobacter electus</name>
    <dbReference type="NCBI Taxonomy" id="3032292"/>
    <lineage>
        <taxon>Bacteria</taxon>
        <taxon>Pseudomonadati</taxon>
        <taxon>Ignavibacteriota</taxon>
        <taxon>Ignavibacteria</taxon>
        <taxon>Ignavibacteriales</taxon>
        <taxon>Melioribacteraceae</taxon>
        <taxon>Stygiobacter</taxon>
    </lineage>
</organism>
<feature type="domain" description="Flagellin C-terminal" evidence="6">
    <location>
        <begin position="193"/>
        <end position="275"/>
    </location>
</feature>
<reference evidence="7" key="1">
    <citation type="submission" date="2023-03" db="EMBL/GenBank/DDBJ databases">
        <title>Stygiobacter electus gen. nov., sp. nov., facultatively anaerobic thermotolerant bacterium of the class Ignavibacteria from a well of Yessentuki mineral water deposit.</title>
        <authorList>
            <person name="Podosokorskaya O.A."/>
            <person name="Elcheninov A.G."/>
            <person name="Petrova N.F."/>
            <person name="Zavarzina D.G."/>
            <person name="Kublanov I.V."/>
            <person name="Merkel A.Y."/>
        </authorList>
    </citation>
    <scope>NUCLEOTIDE SEQUENCE</scope>
    <source>
        <strain evidence="7">09-Me</strain>
    </source>
</reference>
<gene>
    <name evidence="7" type="ORF">P0M35_03535</name>
</gene>
<comment type="caution">
    <text evidence="7">The sequence shown here is derived from an EMBL/GenBank/DDBJ whole genome shotgun (WGS) entry which is preliminary data.</text>
</comment>
<keyword evidence="7" id="KW-0969">Cilium</keyword>
<dbReference type="AlphaFoldDB" id="A0AAE3TDG9"/>
<evidence type="ECO:0000256" key="3">
    <source>
        <dbReference type="RuleBase" id="RU362073"/>
    </source>
</evidence>
<dbReference type="GO" id="GO:0005198">
    <property type="term" value="F:structural molecule activity"/>
    <property type="evidence" value="ECO:0007669"/>
    <property type="project" value="UniProtKB-UniRule"/>
</dbReference>
<comment type="function">
    <text evidence="3">Flagellin is the subunit protein which polymerizes to form the filaments of bacterial flagella.</text>
</comment>
<comment type="similarity">
    <text evidence="1 3">Belongs to the bacterial flagellin family.</text>
</comment>
<evidence type="ECO:0000313" key="8">
    <source>
        <dbReference type="Proteomes" id="UP001221302"/>
    </source>
</evidence>
<dbReference type="PANTHER" id="PTHR42792:SF2">
    <property type="entry name" value="FLAGELLIN"/>
    <property type="match status" value="1"/>
</dbReference>
<protein>
    <recommendedName>
        <fullName evidence="3">Flagellin</fullName>
    </recommendedName>
</protein>
<keyword evidence="7" id="KW-0966">Cell projection</keyword>
<dbReference type="InterPro" id="IPR001492">
    <property type="entry name" value="Flagellin"/>
</dbReference>
<sequence>MSFSVNTNLGALQAYNALAKVNAETQKAQLRLATTKRINQVADDTSGYNVGKKLEAQTLKQKAQLNNIASAKNYLATAESALQQVNDKFNQISAKIVDTQDPLKDKASLAADIVTLANEIESVLTSTNINGVYLLTSTGTMSTAVGSQTFDIGGASFAIDIDSKLSLSTIKASTDELKAATSSSTFTGFNTKLDAAVGKVRDALGYIGNQTQAVNSREEYLVSAIANNTATISGIFDADMAAEQLNATKGQISSQVATAMLSQMNTAPQQLLSLFR</sequence>
<comment type="subcellular location">
    <subcellularLocation>
        <location evidence="3">Secreted</location>
    </subcellularLocation>
    <subcellularLocation>
        <location evidence="3">Bacterial flagellum</location>
    </subcellularLocation>
</comment>
<keyword evidence="2 3" id="KW-0975">Bacterial flagellum</keyword>
<dbReference type="InterPro" id="IPR001029">
    <property type="entry name" value="Flagellin_N"/>
</dbReference>
<dbReference type="GO" id="GO:0005576">
    <property type="term" value="C:extracellular region"/>
    <property type="evidence" value="ECO:0007669"/>
    <property type="project" value="UniProtKB-SubCell"/>
</dbReference>
<dbReference type="SUPFAM" id="SSF64518">
    <property type="entry name" value="Phase 1 flagellin"/>
    <property type="match status" value="1"/>
</dbReference>
<dbReference type="Proteomes" id="UP001221302">
    <property type="component" value="Unassembled WGS sequence"/>
</dbReference>
<dbReference type="Gene3D" id="1.20.1330.10">
    <property type="entry name" value="f41 fragment of flagellin, N-terminal domain"/>
    <property type="match status" value="1"/>
</dbReference>
<evidence type="ECO:0000259" key="5">
    <source>
        <dbReference type="Pfam" id="PF00669"/>
    </source>
</evidence>
<dbReference type="PANTHER" id="PTHR42792">
    <property type="entry name" value="FLAGELLIN"/>
    <property type="match status" value="1"/>
</dbReference>
<keyword evidence="7" id="KW-0282">Flagellum</keyword>
<evidence type="ECO:0000256" key="4">
    <source>
        <dbReference type="SAM" id="Coils"/>
    </source>
</evidence>
<accession>A0AAE3TDG9</accession>
<keyword evidence="3" id="KW-0964">Secreted</keyword>
<dbReference type="InterPro" id="IPR046358">
    <property type="entry name" value="Flagellin_C"/>
</dbReference>
<dbReference type="GO" id="GO:0009288">
    <property type="term" value="C:bacterial-type flagellum"/>
    <property type="evidence" value="ECO:0007669"/>
    <property type="project" value="UniProtKB-SubCell"/>
</dbReference>
<dbReference type="EMBL" id="JARGDL010000003">
    <property type="protein sequence ID" value="MDF1611208.1"/>
    <property type="molecule type" value="Genomic_DNA"/>
</dbReference>